<dbReference type="RefSeq" id="WP_085822103.1">
    <property type="nucleotide sequence ID" value="NZ_FWFP01000004.1"/>
</dbReference>
<keyword evidence="1" id="KW-0812">Transmembrane</keyword>
<sequence length="433" mass="48735">MTRNSELTSINCTSCGAGLDVLGGGRIMVQVCSYCGSELDAQDNYKVLRRFKDQKRPQSPLSIGMCGTLYGVEFVIIGLVEHTERWAGRSFTWIDHQLYSPTHGYAWLTLENNHLVFTRRYRGSGWISEHWVETADHPPSVRTTNGTYIYYETTNSTITYVEGEFTWSPRMGERTFTITAMSDAAMLGFSQTGSEREAYRSIYVSQQEAEDGFGVKLDLKTYRVHPLQPFVAGRNFYFVMLSSLVFATLCLALAAIFTTRSGQDVLRNHTVRAADLPVEIEIPLEDNNNLTAISLQGDVKNSWVYMDMELVDPNDQPVFEAGRTIERYSGRDSDGNWSEGSPQTRLIFRPEVSGTYTLTLTVPEQGLWRGAGAVGIPEQPFSQLKVDVRSGLSSGYWMMLLGGLFGAVFLLQYGRKALHRRARWSGTDWVDED</sequence>
<accession>A0A1X6YZS6</accession>
<feature type="transmembrane region" description="Helical" evidence="1">
    <location>
        <begin position="394"/>
        <end position="413"/>
    </location>
</feature>
<reference evidence="3" key="1">
    <citation type="submission" date="2017-03" db="EMBL/GenBank/DDBJ databases">
        <authorList>
            <person name="Rodrigo-Torres L."/>
            <person name="Arahal R.D."/>
            <person name="Lucena T."/>
        </authorList>
    </citation>
    <scope>NUCLEOTIDE SEQUENCE [LARGE SCALE GENOMIC DNA]</scope>
    <source>
        <strain evidence="3">CECT 8411</strain>
    </source>
</reference>
<dbReference type="OrthoDB" id="228033at2"/>
<dbReference type="AlphaFoldDB" id="A0A1X6YZS6"/>
<proteinExistence type="predicted"/>
<keyword evidence="3" id="KW-1185">Reference proteome</keyword>
<protein>
    <submittedName>
        <fullName evidence="2">Uncharacterized protein</fullName>
    </submittedName>
</protein>
<feature type="transmembrane region" description="Helical" evidence="1">
    <location>
        <begin position="236"/>
        <end position="257"/>
    </location>
</feature>
<gene>
    <name evidence="2" type="ORF">RUM8411_01550</name>
</gene>
<evidence type="ECO:0000313" key="2">
    <source>
        <dbReference type="EMBL" id="SLN36117.1"/>
    </source>
</evidence>
<organism evidence="2 3">
    <name type="scientific">Ruegeria meonggei</name>
    <dbReference type="NCBI Taxonomy" id="1446476"/>
    <lineage>
        <taxon>Bacteria</taxon>
        <taxon>Pseudomonadati</taxon>
        <taxon>Pseudomonadota</taxon>
        <taxon>Alphaproteobacteria</taxon>
        <taxon>Rhodobacterales</taxon>
        <taxon>Roseobacteraceae</taxon>
        <taxon>Ruegeria</taxon>
    </lineage>
</organism>
<dbReference type="EMBL" id="FWFP01000004">
    <property type="protein sequence ID" value="SLN36117.1"/>
    <property type="molecule type" value="Genomic_DNA"/>
</dbReference>
<keyword evidence="1" id="KW-1133">Transmembrane helix</keyword>
<keyword evidence="1" id="KW-0472">Membrane</keyword>
<evidence type="ECO:0000313" key="3">
    <source>
        <dbReference type="Proteomes" id="UP000193778"/>
    </source>
</evidence>
<dbReference type="Proteomes" id="UP000193778">
    <property type="component" value="Unassembled WGS sequence"/>
</dbReference>
<evidence type="ECO:0000256" key="1">
    <source>
        <dbReference type="SAM" id="Phobius"/>
    </source>
</evidence>
<name>A0A1X6YZS6_9RHOB</name>